<evidence type="ECO:0000256" key="9">
    <source>
        <dbReference type="ARBA" id="ARBA00022989"/>
    </source>
</evidence>
<dbReference type="SUPFAM" id="SSF50998">
    <property type="entry name" value="Quinoprotein alcohol dehydrogenase-like"/>
    <property type="match status" value="1"/>
</dbReference>
<evidence type="ECO:0000313" key="15">
    <source>
        <dbReference type="Proteomes" id="UP001293593"/>
    </source>
</evidence>
<dbReference type="FunFam" id="2.130.10.10:FF:000612">
    <property type="entry name" value="SEC12-like protein 2"/>
    <property type="match status" value="1"/>
</dbReference>
<dbReference type="AlphaFoldDB" id="A0AAE1J524"/>
<organism evidence="14 15">
    <name type="scientific">Acacia crassicarpa</name>
    <name type="common">northern wattle</name>
    <dbReference type="NCBI Taxonomy" id="499986"/>
    <lineage>
        <taxon>Eukaryota</taxon>
        <taxon>Viridiplantae</taxon>
        <taxon>Streptophyta</taxon>
        <taxon>Embryophyta</taxon>
        <taxon>Tracheophyta</taxon>
        <taxon>Spermatophyta</taxon>
        <taxon>Magnoliopsida</taxon>
        <taxon>eudicotyledons</taxon>
        <taxon>Gunneridae</taxon>
        <taxon>Pentapetalae</taxon>
        <taxon>rosids</taxon>
        <taxon>fabids</taxon>
        <taxon>Fabales</taxon>
        <taxon>Fabaceae</taxon>
        <taxon>Caesalpinioideae</taxon>
        <taxon>mimosoid clade</taxon>
        <taxon>Acacieae</taxon>
        <taxon>Acacia</taxon>
    </lineage>
</organism>
<feature type="compositionally biased region" description="Polar residues" evidence="12">
    <location>
        <begin position="33"/>
        <end position="49"/>
    </location>
</feature>
<feature type="transmembrane region" description="Helical" evidence="13">
    <location>
        <begin position="370"/>
        <end position="388"/>
    </location>
</feature>
<proteinExistence type="predicted"/>
<keyword evidence="15" id="KW-1185">Reference proteome</keyword>
<comment type="caution">
    <text evidence="14">The sequence shown here is derived from an EMBL/GenBank/DDBJ whole genome shotgun (WGS) entry which is preliminary data.</text>
</comment>
<dbReference type="PROSITE" id="PS50082">
    <property type="entry name" value="WD_REPEATS_2"/>
    <property type="match status" value="1"/>
</dbReference>
<name>A0AAE1J524_9FABA</name>
<dbReference type="EMBL" id="JAWXYG010000009">
    <property type="protein sequence ID" value="KAK4263961.1"/>
    <property type="molecule type" value="Genomic_DNA"/>
</dbReference>
<evidence type="ECO:0000256" key="11">
    <source>
        <dbReference type="PROSITE-ProRule" id="PRU00221"/>
    </source>
</evidence>
<dbReference type="Pfam" id="PF00400">
    <property type="entry name" value="WD40"/>
    <property type="match status" value="2"/>
</dbReference>
<gene>
    <name evidence="14" type="ORF">QN277_029307</name>
</gene>
<keyword evidence="2" id="KW-0813">Transport</keyword>
<evidence type="ECO:0000313" key="14">
    <source>
        <dbReference type="EMBL" id="KAK4263961.1"/>
    </source>
</evidence>
<evidence type="ECO:0000256" key="8">
    <source>
        <dbReference type="ARBA" id="ARBA00022927"/>
    </source>
</evidence>
<keyword evidence="4 13" id="KW-0812">Transmembrane</keyword>
<comment type="subcellular location">
    <subcellularLocation>
        <location evidence="1">Endoplasmic reticulum membrane</location>
        <topology evidence="1">Single-pass membrane protein</topology>
    </subcellularLocation>
</comment>
<evidence type="ECO:0000256" key="5">
    <source>
        <dbReference type="ARBA" id="ARBA00022737"/>
    </source>
</evidence>
<keyword evidence="10 13" id="KW-0472">Membrane</keyword>
<feature type="repeat" description="WD" evidence="11">
    <location>
        <begin position="194"/>
        <end position="235"/>
    </location>
</feature>
<evidence type="ECO:0008006" key="16">
    <source>
        <dbReference type="Google" id="ProtNLM"/>
    </source>
</evidence>
<keyword evidence="8" id="KW-0653">Protein transport</keyword>
<keyword evidence="5" id="KW-0677">Repeat</keyword>
<keyword evidence="6" id="KW-0256">Endoplasmic reticulum</keyword>
<dbReference type="GO" id="GO:0006888">
    <property type="term" value="P:endoplasmic reticulum to Golgi vesicle-mediated transport"/>
    <property type="evidence" value="ECO:0007669"/>
    <property type="project" value="TreeGrafter"/>
</dbReference>
<dbReference type="InterPro" id="IPR045260">
    <property type="entry name" value="Sec12-like"/>
</dbReference>
<evidence type="ECO:0000256" key="1">
    <source>
        <dbReference type="ARBA" id="ARBA00004389"/>
    </source>
</evidence>
<evidence type="ECO:0000256" key="4">
    <source>
        <dbReference type="ARBA" id="ARBA00022692"/>
    </source>
</evidence>
<dbReference type="Gene3D" id="2.130.10.10">
    <property type="entry name" value="YVTN repeat-like/Quinoprotein amine dehydrogenase"/>
    <property type="match status" value="1"/>
</dbReference>
<keyword evidence="7" id="KW-0931">ER-Golgi transport</keyword>
<feature type="region of interest" description="Disordered" evidence="12">
    <location>
        <begin position="33"/>
        <end position="66"/>
    </location>
</feature>
<dbReference type="PANTHER" id="PTHR23284">
    <property type="entry name" value="PROLACTIN REGULATORY ELEMENT BINDING PROTEIN"/>
    <property type="match status" value="1"/>
</dbReference>
<evidence type="ECO:0000256" key="10">
    <source>
        <dbReference type="ARBA" id="ARBA00023136"/>
    </source>
</evidence>
<dbReference type="Proteomes" id="UP001293593">
    <property type="component" value="Unassembled WGS sequence"/>
</dbReference>
<dbReference type="GO" id="GO:0005789">
    <property type="term" value="C:endoplasmic reticulum membrane"/>
    <property type="evidence" value="ECO:0007669"/>
    <property type="project" value="UniProtKB-SubCell"/>
</dbReference>
<dbReference type="GO" id="GO:0015031">
    <property type="term" value="P:protein transport"/>
    <property type="evidence" value="ECO:0007669"/>
    <property type="project" value="UniProtKB-KW"/>
</dbReference>
<sequence>MVRSAVADPPNLKKYGVPAYSVAWIPPNVIKSGLNQTTGESSDNADSSTPQPPEQSGEHYLAIAGGGGEGSSGIPNAVLLAHFDDASNSLSDQPVGKLGTNSELPYRMALHPGGEGLICAMPKGCRCFEWDQNKSAENRKLGLKVSDNTLRKLEGAGQQLALAFDNDGTMLAVGGEDGNLRVVKWPSMEIILNSTKDYSTVKDLHFSSDGKLLVSLGSGGPCRVWDVSSSTVLTSLSSKNGEVFSSCRFSPINDGTHVLYIAGMTDKVGSILTWDAKTGARMGSKHIIRDAISAFNVSTDGKLVACGTPSGDIVIVKSTNMQILSMIKKAHLGIVTSLAFSHDSRVLASVSFDSSARVTVIEEKQKSGGLSLWIALLFIILAIAAYSLKLQDIDKLKLSFLQN</sequence>
<keyword evidence="9 13" id="KW-1133">Transmembrane helix</keyword>
<evidence type="ECO:0000256" key="6">
    <source>
        <dbReference type="ARBA" id="ARBA00022824"/>
    </source>
</evidence>
<reference evidence="14" key="1">
    <citation type="submission" date="2023-10" db="EMBL/GenBank/DDBJ databases">
        <title>Chromosome-level genome of the transformable northern wattle, Acacia crassicarpa.</title>
        <authorList>
            <person name="Massaro I."/>
            <person name="Sinha N.R."/>
            <person name="Poethig S."/>
            <person name="Leichty A.R."/>
        </authorList>
    </citation>
    <scope>NUCLEOTIDE SEQUENCE</scope>
    <source>
        <strain evidence="14">Acra3RX</strain>
        <tissue evidence="14">Leaf</tissue>
    </source>
</reference>
<keyword evidence="3 11" id="KW-0853">WD repeat</keyword>
<protein>
    <recommendedName>
        <fullName evidence="16">SEC12-like protein 2</fullName>
    </recommendedName>
</protein>
<evidence type="ECO:0000256" key="3">
    <source>
        <dbReference type="ARBA" id="ARBA00022574"/>
    </source>
</evidence>
<evidence type="ECO:0000256" key="12">
    <source>
        <dbReference type="SAM" id="MobiDB-lite"/>
    </source>
</evidence>
<dbReference type="GO" id="GO:0003400">
    <property type="term" value="P:regulation of COPII vesicle coating"/>
    <property type="evidence" value="ECO:0007669"/>
    <property type="project" value="TreeGrafter"/>
</dbReference>
<evidence type="ECO:0000256" key="13">
    <source>
        <dbReference type="SAM" id="Phobius"/>
    </source>
</evidence>
<dbReference type="GO" id="GO:0005085">
    <property type="term" value="F:guanyl-nucleotide exchange factor activity"/>
    <property type="evidence" value="ECO:0007669"/>
    <property type="project" value="InterPro"/>
</dbReference>
<accession>A0AAE1J524</accession>
<evidence type="ECO:0000256" key="2">
    <source>
        <dbReference type="ARBA" id="ARBA00022448"/>
    </source>
</evidence>
<dbReference type="SMART" id="SM00320">
    <property type="entry name" value="WD40"/>
    <property type="match status" value="4"/>
</dbReference>
<dbReference type="InterPro" id="IPR011047">
    <property type="entry name" value="Quinoprotein_ADH-like_sf"/>
</dbReference>
<evidence type="ECO:0000256" key="7">
    <source>
        <dbReference type="ARBA" id="ARBA00022892"/>
    </source>
</evidence>
<dbReference type="PANTHER" id="PTHR23284:SF0">
    <property type="entry name" value="PROLACTIN REGULATORY ELEMENT-BINDING PROTEIN"/>
    <property type="match status" value="1"/>
</dbReference>
<dbReference type="InterPro" id="IPR001680">
    <property type="entry name" value="WD40_rpt"/>
</dbReference>
<dbReference type="InterPro" id="IPR015943">
    <property type="entry name" value="WD40/YVTN_repeat-like_dom_sf"/>
</dbReference>